<dbReference type="Gene3D" id="1.10.10.10">
    <property type="entry name" value="Winged helix-like DNA-binding domain superfamily/Winged helix DNA-binding domain"/>
    <property type="match status" value="1"/>
</dbReference>
<evidence type="ECO:0000313" key="2">
    <source>
        <dbReference type="EMBL" id="TYP07542.1"/>
    </source>
</evidence>
<dbReference type="EMBL" id="VNHN01000022">
    <property type="protein sequence ID" value="TYP07542.1"/>
    <property type="molecule type" value="Genomic_DNA"/>
</dbReference>
<sequence length="144" mass="16223">MDYEHGLEVSKMKALIGVMNEELIRKRILAIAKGEYKPQPDEPKVWFTSMIALAQVLSENNIALLRMMDEQKPETIAELSGLSGRKPSNLSTTLKTLNRHGLVRLEKNGKNVKPIALFTDFEIKIEQDLTERIMKACSKGKKAA</sequence>
<evidence type="ECO:0000313" key="1">
    <source>
        <dbReference type="EMBL" id="CDG19000.1"/>
    </source>
</evidence>
<dbReference type="SUPFAM" id="SSF46785">
    <property type="entry name" value="Winged helix' DNA-binding domain"/>
    <property type="match status" value="1"/>
</dbReference>
<name>A0A068QYT5_9GAMM</name>
<reference evidence="2 4" key="2">
    <citation type="submission" date="2019-07" db="EMBL/GenBank/DDBJ databases">
        <title>Genomic Encyclopedia of Type Strains, Phase I: the one thousand microbial genomes (KMG-I) project.</title>
        <authorList>
            <person name="Kyrpides N."/>
        </authorList>
    </citation>
    <scope>NUCLEOTIDE SEQUENCE [LARGE SCALE GENOMIC DNA]</scope>
    <source>
        <strain evidence="2 4">DSM 17909</strain>
    </source>
</reference>
<protein>
    <submittedName>
        <fullName evidence="2">Transcriptional regulator</fullName>
    </submittedName>
</protein>
<dbReference type="RefSeq" id="WP_231854416.1">
    <property type="nucleotide sequence ID" value="NZ_CAWMED010000001.1"/>
</dbReference>
<dbReference type="STRING" id="351671.XDD1_3310"/>
<keyword evidence="4" id="KW-1185">Reference proteome</keyword>
<dbReference type="HOGENOM" id="CLU_130787_2_0_6"/>
<evidence type="ECO:0000313" key="4">
    <source>
        <dbReference type="Proteomes" id="UP000324170"/>
    </source>
</evidence>
<dbReference type="InterPro" id="IPR036388">
    <property type="entry name" value="WH-like_DNA-bd_sf"/>
</dbReference>
<dbReference type="Pfam" id="PF25212">
    <property type="entry name" value="HVO_A0114"/>
    <property type="match status" value="1"/>
</dbReference>
<dbReference type="AlphaFoldDB" id="A0A068QYT5"/>
<organism evidence="1 3">
    <name type="scientific">Xenorhabdus doucetiae</name>
    <dbReference type="NCBI Taxonomy" id="351671"/>
    <lineage>
        <taxon>Bacteria</taxon>
        <taxon>Pseudomonadati</taxon>
        <taxon>Pseudomonadota</taxon>
        <taxon>Gammaproteobacteria</taxon>
        <taxon>Enterobacterales</taxon>
        <taxon>Morganellaceae</taxon>
        <taxon>Xenorhabdus</taxon>
    </lineage>
</organism>
<dbReference type="Proteomes" id="UP000032721">
    <property type="component" value="Chromosome"/>
</dbReference>
<gene>
    <name evidence="2" type="ORF">LY16_01675</name>
    <name evidence="1" type="ORF">XDD1_3310</name>
</gene>
<dbReference type="Proteomes" id="UP000324170">
    <property type="component" value="Unassembled WGS sequence"/>
</dbReference>
<dbReference type="KEGG" id="xdo:XDD1_3310"/>
<proteinExistence type="predicted"/>
<accession>A0A068QYT5</accession>
<dbReference type="InterPro" id="IPR036390">
    <property type="entry name" value="WH_DNA-bd_sf"/>
</dbReference>
<evidence type="ECO:0000313" key="3">
    <source>
        <dbReference type="Proteomes" id="UP000032721"/>
    </source>
</evidence>
<dbReference type="EMBL" id="FO704550">
    <property type="protein sequence ID" value="CDG19000.1"/>
    <property type="molecule type" value="Genomic_DNA"/>
</dbReference>
<reference evidence="1 3" key="1">
    <citation type="submission" date="2013-07" db="EMBL/GenBank/DDBJ databases">
        <authorList>
            <person name="Genoscope - CEA"/>
        </authorList>
    </citation>
    <scope>NUCLEOTIDE SEQUENCE [LARGE SCALE GENOMIC DNA]</scope>
    <source>
        <strain evidence="1">FRM16</strain>
        <strain evidence="3">FRM16 / DSM 17909</strain>
    </source>
</reference>